<evidence type="ECO:0000259" key="1">
    <source>
        <dbReference type="Pfam" id="PF13472"/>
    </source>
</evidence>
<dbReference type="Proteomes" id="UP000295344">
    <property type="component" value="Unassembled WGS sequence"/>
</dbReference>
<gene>
    <name evidence="2" type="ORF">CLV52_1662</name>
</gene>
<dbReference type="InterPro" id="IPR013830">
    <property type="entry name" value="SGNH_hydro"/>
</dbReference>
<comment type="caution">
    <text evidence="2">The sequence shown here is derived from an EMBL/GenBank/DDBJ whole genome shotgun (WGS) entry which is preliminary data.</text>
</comment>
<reference evidence="2 3" key="1">
    <citation type="submission" date="2019-03" db="EMBL/GenBank/DDBJ databases">
        <title>Genomic Encyclopedia of Archaeal and Bacterial Type Strains, Phase II (KMG-II): from individual species to whole genera.</title>
        <authorList>
            <person name="Goeker M."/>
        </authorList>
    </citation>
    <scope>NUCLEOTIDE SEQUENCE [LARGE SCALE GENOMIC DNA]</scope>
    <source>
        <strain evidence="2 3">DSM 24782</strain>
    </source>
</reference>
<proteinExistence type="predicted"/>
<keyword evidence="3" id="KW-1185">Reference proteome</keyword>
<dbReference type="InterPro" id="IPR036514">
    <property type="entry name" value="SGNH_hydro_sf"/>
</dbReference>
<dbReference type="SUPFAM" id="SSF52266">
    <property type="entry name" value="SGNH hydrolase"/>
    <property type="match status" value="1"/>
</dbReference>
<name>A0A4R7FTG4_9MICO</name>
<evidence type="ECO:0000313" key="3">
    <source>
        <dbReference type="Proteomes" id="UP000295344"/>
    </source>
</evidence>
<protein>
    <submittedName>
        <fullName evidence="2">Lysophospholipase L1-like esterase</fullName>
    </submittedName>
</protein>
<evidence type="ECO:0000313" key="2">
    <source>
        <dbReference type="EMBL" id="TDS81088.1"/>
    </source>
</evidence>
<accession>A0A4R7FTG4</accession>
<dbReference type="EMBL" id="SOAM01000001">
    <property type="protein sequence ID" value="TDS81088.1"/>
    <property type="molecule type" value="Genomic_DNA"/>
</dbReference>
<organism evidence="2 3">
    <name type="scientific">Amnibacterium kyonggiense</name>
    <dbReference type="NCBI Taxonomy" id="595671"/>
    <lineage>
        <taxon>Bacteria</taxon>
        <taxon>Bacillati</taxon>
        <taxon>Actinomycetota</taxon>
        <taxon>Actinomycetes</taxon>
        <taxon>Micrococcales</taxon>
        <taxon>Microbacteriaceae</taxon>
        <taxon>Amnibacterium</taxon>
    </lineage>
</organism>
<dbReference type="Pfam" id="PF13472">
    <property type="entry name" value="Lipase_GDSL_2"/>
    <property type="match status" value="1"/>
</dbReference>
<dbReference type="Gene3D" id="3.40.50.1110">
    <property type="entry name" value="SGNH hydrolase"/>
    <property type="match status" value="1"/>
</dbReference>
<sequence>MVNHAYGGATALDLVPQLRQISVHPGDVLVISITTNDLAHWKQVPLDRFREAVTEVLRLTSHHRTIFLLPPPLDPARQHAARPAQVRSPEDQLRYLTELIARIRDSSADTIALPADDIHDTDGVHLNDYGYDLLIAALARRLAKR</sequence>
<feature type="domain" description="SGNH hydrolase-type esterase" evidence="1">
    <location>
        <begin position="3"/>
        <end position="133"/>
    </location>
</feature>
<dbReference type="AlphaFoldDB" id="A0A4R7FTG4"/>